<name>G9ERT9_9GAMM</name>
<evidence type="ECO:0000313" key="2">
    <source>
        <dbReference type="Proteomes" id="UP000002770"/>
    </source>
</evidence>
<dbReference type="InParanoid" id="G9ERT9"/>
<gene>
    <name evidence="1" type="ORF">LDG_8007</name>
</gene>
<protein>
    <submittedName>
        <fullName evidence="1">Uncharacterized protein</fullName>
    </submittedName>
</protein>
<dbReference type="AlphaFoldDB" id="G9ERT9"/>
<sequence>MHWQLFSNREPIQHKKQNVGRRVANEWLREQLITRHRRNHVQIS</sequence>
<accession>G9ERT9</accession>
<reference evidence="1 2" key="1">
    <citation type="journal article" date="2011" name="BMC Genomics">
        <title>Insight into cross-talk between intra-amoebal pathogens.</title>
        <authorList>
            <person name="Gimenez G."/>
            <person name="Bertelli C."/>
            <person name="Moliner C."/>
            <person name="Robert C."/>
            <person name="Raoult D."/>
            <person name="Fournier P.E."/>
            <person name="Greub G."/>
        </authorList>
    </citation>
    <scope>NUCLEOTIDE SEQUENCE [LARGE SCALE GENOMIC DNA]</scope>
    <source>
        <strain evidence="1 2">LLAP12</strain>
    </source>
</reference>
<organism evidence="1 2">
    <name type="scientific">Legionella drancourtii LLAP12</name>
    <dbReference type="NCBI Taxonomy" id="658187"/>
    <lineage>
        <taxon>Bacteria</taxon>
        <taxon>Pseudomonadati</taxon>
        <taxon>Pseudomonadota</taxon>
        <taxon>Gammaproteobacteria</taxon>
        <taxon>Legionellales</taxon>
        <taxon>Legionellaceae</taxon>
        <taxon>Legionella</taxon>
    </lineage>
</organism>
<dbReference type="HOGENOM" id="CLU_3218052_0_0_6"/>
<dbReference type="STRING" id="658187.LDG_8007"/>
<proteinExistence type="predicted"/>
<keyword evidence="2" id="KW-1185">Reference proteome</keyword>
<dbReference type="Proteomes" id="UP000002770">
    <property type="component" value="Unassembled WGS sequence"/>
</dbReference>
<evidence type="ECO:0000313" key="1">
    <source>
        <dbReference type="EMBL" id="EHL30007.1"/>
    </source>
</evidence>
<dbReference type="EMBL" id="JH413840">
    <property type="protein sequence ID" value="EHL30007.1"/>
    <property type="molecule type" value="Genomic_DNA"/>
</dbReference>